<dbReference type="InterPro" id="IPR001667">
    <property type="entry name" value="DDH_dom"/>
</dbReference>
<keyword evidence="3" id="KW-0378">Hydrolase</keyword>
<evidence type="ECO:0000256" key="2">
    <source>
        <dbReference type="ARBA" id="ARBA00022723"/>
    </source>
</evidence>
<dbReference type="SMART" id="SM01131">
    <property type="entry name" value="DHHA2"/>
    <property type="match status" value="1"/>
</dbReference>
<feature type="domain" description="DHHA2" evidence="5">
    <location>
        <begin position="245"/>
        <end position="406"/>
    </location>
</feature>
<dbReference type="Pfam" id="PF02833">
    <property type="entry name" value="DHHA2"/>
    <property type="match status" value="1"/>
</dbReference>
<dbReference type="GO" id="GO:0005737">
    <property type="term" value="C:cytoplasm"/>
    <property type="evidence" value="ECO:0007669"/>
    <property type="project" value="InterPro"/>
</dbReference>
<dbReference type="PANTHER" id="PTHR12112:SF39">
    <property type="entry name" value="EG:152A3.5 PROTEIN (FBGN0003116_PN PROTEIN)"/>
    <property type="match status" value="1"/>
</dbReference>
<keyword evidence="7" id="KW-1185">Reference proteome</keyword>
<dbReference type="AlphaFoldDB" id="A0A0L0HB33"/>
<dbReference type="SUPFAM" id="SSF64182">
    <property type="entry name" value="DHH phosphoesterases"/>
    <property type="match status" value="1"/>
</dbReference>
<sequence>MSLRRFSSFLENAKATVKLPKRSVTVVLGNEAADLDSVVSSLTYAFLRHTYDVPHNSQTNRPTYIPVVAIPRADFPLRTECTFALRDVFPTVDFQSILTFLDDINLDDLAENTDLSLVLVDHNRLSPFLEKFAGHVTGVLDHHKDEGCNLEANPRIIAPVGSATTLIVEEWAKHLTVNGNVQANALEPELARLLLGPILLDTVNLQVEYGRTTERDKQAVEFLLPFVRGAKMCEEDNRAFMDQLYTGLHKAKFSVSNLTSYDLLRKDYKEWNVGPFRLGISSVSWHVGSENGWAVRDGNGDEKAGLMQLRASCHRFAEERQLDCHLLMTAFDYSMENPTSSRGFERELMVCFDGKLATNVQAMSQISLALEASELQLEALTEGEYYKQKNITCSRKQVQPIMQHILENIGPKF</sequence>
<dbReference type="Gene3D" id="3.10.310.20">
    <property type="entry name" value="DHHA2 domain"/>
    <property type="match status" value="1"/>
</dbReference>
<comment type="cofactor">
    <cofactor evidence="1">
        <name>Mn(2+)</name>
        <dbReference type="ChEBI" id="CHEBI:29035"/>
    </cofactor>
</comment>
<dbReference type="FunCoup" id="A0A0L0HB33">
    <property type="interactions" value="205"/>
</dbReference>
<dbReference type="InParanoid" id="A0A0L0HB33"/>
<reference evidence="6 7" key="1">
    <citation type="submission" date="2009-08" db="EMBL/GenBank/DDBJ databases">
        <title>The Genome Sequence of Spizellomyces punctatus strain DAOM BR117.</title>
        <authorList>
            <consortium name="The Broad Institute Genome Sequencing Platform"/>
            <person name="Russ C."/>
            <person name="Cuomo C."/>
            <person name="Shea T."/>
            <person name="Young S.K."/>
            <person name="Zeng Q."/>
            <person name="Koehrsen M."/>
            <person name="Haas B."/>
            <person name="Borodovsky M."/>
            <person name="Guigo R."/>
            <person name="Alvarado L."/>
            <person name="Berlin A."/>
            <person name="Bochicchio J."/>
            <person name="Borenstein D."/>
            <person name="Chapman S."/>
            <person name="Chen Z."/>
            <person name="Engels R."/>
            <person name="Freedman E."/>
            <person name="Gellesch M."/>
            <person name="Goldberg J."/>
            <person name="Griggs A."/>
            <person name="Gujja S."/>
            <person name="Heiman D."/>
            <person name="Hepburn T."/>
            <person name="Howarth C."/>
            <person name="Jen D."/>
            <person name="Larson L."/>
            <person name="Lewis B."/>
            <person name="Mehta T."/>
            <person name="Park D."/>
            <person name="Pearson M."/>
            <person name="Roberts A."/>
            <person name="Saif S."/>
            <person name="Shenoy N."/>
            <person name="Sisk P."/>
            <person name="Stolte C."/>
            <person name="Sykes S."/>
            <person name="Thomson T."/>
            <person name="Walk T."/>
            <person name="White J."/>
            <person name="Yandava C."/>
            <person name="Burger G."/>
            <person name="Gray M.W."/>
            <person name="Holland P.W.H."/>
            <person name="King N."/>
            <person name="Lang F.B.F."/>
            <person name="Roger A.J."/>
            <person name="Ruiz-Trillo I."/>
            <person name="Lander E."/>
            <person name="Nusbaum C."/>
        </authorList>
    </citation>
    <scope>NUCLEOTIDE SEQUENCE [LARGE SCALE GENOMIC DNA]</scope>
    <source>
        <strain evidence="6 7">DAOM BR117</strain>
    </source>
</reference>
<evidence type="ECO:0000259" key="5">
    <source>
        <dbReference type="SMART" id="SM01131"/>
    </source>
</evidence>
<dbReference type="InterPro" id="IPR038763">
    <property type="entry name" value="DHH_sf"/>
</dbReference>
<dbReference type="STRING" id="645134.A0A0L0HB33"/>
<dbReference type="GeneID" id="27689126"/>
<evidence type="ECO:0000313" key="7">
    <source>
        <dbReference type="Proteomes" id="UP000053201"/>
    </source>
</evidence>
<dbReference type="Pfam" id="PF01368">
    <property type="entry name" value="DHH"/>
    <property type="match status" value="1"/>
</dbReference>
<name>A0A0L0HB33_SPIPD</name>
<dbReference type="PANTHER" id="PTHR12112">
    <property type="entry name" value="BNIP - RELATED"/>
    <property type="match status" value="1"/>
</dbReference>
<evidence type="ECO:0000256" key="4">
    <source>
        <dbReference type="ARBA" id="ARBA00023211"/>
    </source>
</evidence>
<dbReference type="GO" id="GO:0004309">
    <property type="term" value="F:exopolyphosphatase activity"/>
    <property type="evidence" value="ECO:0007669"/>
    <property type="project" value="TreeGrafter"/>
</dbReference>
<dbReference type="Proteomes" id="UP000053201">
    <property type="component" value="Unassembled WGS sequence"/>
</dbReference>
<accession>A0A0L0HB33</accession>
<dbReference type="VEuPathDB" id="FungiDB:SPPG_05772"/>
<evidence type="ECO:0000256" key="1">
    <source>
        <dbReference type="ARBA" id="ARBA00001936"/>
    </source>
</evidence>
<dbReference type="OMA" id="TMTIFFN"/>
<dbReference type="GO" id="GO:0046872">
    <property type="term" value="F:metal ion binding"/>
    <property type="evidence" value="ECO:0007669"/>
    <property type="project" value="UniProtKB-KW"/>
</dbReference>
<dbReference type="EMBL" id="KQ257459">
    <property type="protein sequence ID" value="KNC98795.1"/>
    <property type="molecule type" value="Genomic_DNA"/>
</dbReference>
<keyword evidence="2" id="KW-0479">Metal-binding</keyword>
<evidence type="ECO:0000256" key="3">
    <source>
        <dbReference type="ARBA" id="ARBA00022801"/>
    </source>
</evidence>
<dbReference type="OrthoDB" id="374045at2759"/>
<dbReference type="eggNOG" id="KOG4129">
    <property type="taxonomic scope" value="Eukaryota"/>
</dbReference>
<organism evidence="6 7">
    <name type="scientific">Spizellomyces punctatus (strain DAOM BR117)</name>
    <dbReference type="NCBI Taxonomy" id="645134"/>
    <lineage>
        <taxon>Eukaryota</taxon>
        <taxon>Fungi</taxon>
        <taxon>Fungi incertae sedis</taxon>
        <taxon>Chytridiomycota</taxon>
        <taxon>Chytridiomycota incertae sedis</taxon>
        <taxon>Chytridiomycetes</taxon>
        <taxon>Spizellomycetales</taxon>
        <taxon>Spizellomycetaceae</taxon>
        <taxon>Spizellomyces</taxon>
    </lineage>
</organism>
<dbReference type="InterPro" id="IPR038222">
    <property type="entry name" value="DHHA2_dom_sf"/>
</dbReference>
<gene>
    <name evidence="6" type="ORF">SPPG_05772</name>
</gene>
<dbReference type="InterPro" id="IPR004097">
    <property type="entry name" value="DHHA2"/>
</dbReference>
<dbReference type="Gene3D" id="3.90.1640.10">
    <property type="entry name" value="inorganic pyrophosphatase (n-terminal core)"/>
    <property type="match status" value="1"/>
</dbReference>
<proteinExistence type="predicted"/>
<keyword evidence="4" id="KW-0464">Manganese</keyword>
<evidence type="ECO:0000313" key="6">
    <source>
        <dbReference type="EMBL" id="KNC98795.1"/>
    </source>
</evidence>
<protein>
    <recommendedName>
        <fullName evidence="5">DHHA2 domain-containing protein</fullName>
    </recommendedName>
</protein>
<dbReference type="RefSeq" id="XP_016606835.1">
    <property type="nucleotide sequence ID" value="XM_016753983.1"/>
</dbReference>